<protein>
    <recommendedName>
        <fullName evidence="3">SET domain-containing protein</fullName>
    </recommendedName>
</protein>
<dbReference type="Gene3D" id="2.170.270.10">
    <property type="entry name" value="SET domain"/>
    <property type="match status" value="1"/>
</dbReference>
<name>A0A150GS66_GONPE</name>
<evidence type="ECO:0000313" key="2">
    <source>
        <dbReference type="Proteomes" id="UP000075714"/>
    </source>
</evidence>
<accession>A0A150GS66</accession>
<keyword evidence="2" id="KW-1185">Reference proteome</keyword>
<dbReference type="InterPro" id="IPR046341">
    <property type="entry name" value="SET_dom_sf"/>
</dbReference>
<proteinExistence type="predicted"/>
<evidence type="ECO:0008006" key="3">
    <source>
        <dbReference type="Google" id="ProtNLM"/>
    </source>
</evidence>
<reference evidence="2" key="1">
    <citation type="journal article" date="2016" name="Nat. Commun.">
        <title>The Gonium pectorale genome demonstrates co-option of cell cycle regulation during the evolution of multicellularity.</title>
        <authorList>
            <person name="Hanschen E.R."/>
            <person name="Marriage T.N."/>
            <person name="Ferris P.J."/>
            <person name="Hamaji T."/>
            <person name="Toyoda A."/>
            <person name="Fujiyama A."/>
            <person name="Neme R."/>
            <person name="Noguchi H."/>
            <person name="Minakuchi Y."/>
            <person name="Suzuki M."/>
            <person name="Kawai-Toyooka H."/>
            <person name="Smith D.R."/>
            <person name="Sparks H."/>
            <person name="Anderson J."/>
            <person name="Bakaric R."/>
            <person name="Luria V."/>
            <person name="Karger A."/>
            <person name="Kirschner M.W."/>
            <person name="Durand P.M."/>
            <person name="Michod R.E."/>
            <person name="Nozaki H."/>
            <person name="Olson B.J."/>
        </authorList>
    </citation>
    <scope>NUCLEOTIDE SEQUENCE [LARGE SCALE GENOMIC DNA]</scope>
    <source>
        <strain evidence="2">NIES-2863</strain>
    </source>
</reference>
<dbReference type="SUPFAM" id="SSF82199">
    <property type="entry name" value="SET domain"/>
    <property type="match status" value="1"/>
</dbReference>
<gene>
    <name evidence="1" type="ORF">GPECTOR_10g789</name>
</gene>
<evidence type="ECO:0000313" key="1">
    <source>
        <dbReference type="EMBL" id="KXZ52160.1"/>
    </source>
</evidence>
<comment type="caution">
    <text evidence="1">The sequence shown here is derived from an EMBL/GenBank/DDBJ whole genome shotgun (WGS) entry which is preliminary data.</text>
</comment>
<dbReference type="OrthoDB" id="515462at2759"/>
<sequence>MVASGLGPLELHVLGYGNLAALVDDPRLRGQLPTAYPTGRAATDGEVAISMLDPNCALVPVSVRGCPLLVLVALRALEPGEALMCDHGAAWAGDLEAPEWRLLRFHDLAPEQLMRRLC</sequence>
<dbReference type="AlphaFoldDB" id="A0A150GS66"/>
<dbReference type="Proteomes" id="UP000075714">
    <property type="component" value="Unassembled WGS sequence"/>
</dbReference>
<organism evidence="1 2">
    <name type="scientific">Gonium pectorale</name>
    <name type="common">Green alga</name>
    <dbReference type="NCBI Taxonomy" id="33097"/>
    <lineage>
        <taxon>Eukaryota</taxon>
        <taxon>Viridiplantae</taxon>
        <taxon>Chlorophyta</taxon>
        <taxon>core chlorophytes</taxon>
        <taxon>Chlorophyceae</taxon>
        <taxon>CS clade</taxon>
        <taxon>Chlamydomonadales</taxon>
        <taxon>Volvocaceae</taxon>
        <taxon>Gonium</taxon>
    </lineage>
</organism>
<dbReference type="EMBL" id="LSYV01000011">
    <property type="protein sequence ID" value="KXZ52160.1"/>
    <property type="molecule type" value="Genomic_DNA"/>
</dbReference>